<sequence length="361" mass="41326">MWSMFLLWAGLVHFSIAHTHSFTWLNYLRSQSYSYSYRYSPNHGNYYASLHAQDDSEALDCPLECECPPAYPNAMYCHNRNLQHVPFVPSRMKYVYLQNNRISGITDGVFDNATELVWIILHMNQLRSDKISSKVFAKLSKLERLFLQHNKLEHMPEGLPHSLQDLRLDHNAITSVPPGSLRGMNDLTALRLHYNSIQDLGGAVESLASLSFLDLRGNQLSKVPEHLPPKLSQLYLDHNHISSVPVEFVKKRPELRFMRLSHNRLTDAGIPPNTFNVSTLMELDLSHNKLEKIPAISTRLQNLYLQANRIKEFSISSFCRVISVANYSNLRVLRLEGNKISPHDVPPEALLCLRKATSINL</sequence>
<accession>A0ACC5YHW1</accession>
<keyword evidence="2" id="KW-1185">Reference proteome</keyword>
<dbReference type="Proteomes" id="UP000830395">
    <property type="component" value="Chromosome 8"/>
</dbReference>
<evidence type="ECO:0000313" key="2">
    <source>
        <dbReference type="Proteomes" id="UP000830395"/>
    </source>
</evidence>
<name>A0ACC5YHW1_9TELE</name>
<protein>
    <submittedName>
        <fullName evidence="1">Uncharacterized protein</fullName>
    </submittedName>
</protein>
<organism evidence="1 2">
    <name type="scientific">Pangasius djambal</name>
    <dbReference type="NCBI Taxonomy" id="1691987"/>
    <lineage>
        <taxon>Eukaryota</taxon>
        <taxon>Metazoa</taxon>
        <taxon>Chordata</taxon>
        <taxon>Craniata</taxon>
        <taxon>Vertebrata</taxon>
        <taxon>Euteleostomi</taxon>
        <taxon>Actinopterygii</taxon>
        <taxon>Neopterygii</taxon>
        <taxon>Teleostei</taxon>
        <taxon>Ostariophysi</taxon>
        <taxon>Siluriformes</taxon>
        <taxon>Pangasiidae</taxon>
        <taxon>Pangasius</taxon>
    </lineage>
</organism>
<dbReference type="EMBL" id="CM040982">
    <property type="protein sequence ID" value="MCJ8735279.1"/>
    <property type="molecule type" value="Genomic_DNA"/>
</dbReference>
<proteinExistence type="predicted"/>
<reference evidence="1" key="1">
    <citation type="submission" date="2020-02" db="EMBL/GenBank/DDBJ databases">
        <title>Genome sequencing of the panga catfish, Pangasius djambal.</title>
        <authorList>
            <person name="Wen M."/>
            <person name="Zahm M."/>
            <person name="Roques C."/>
            <person name="Cabau C."/>
            <person name="Klopp C."/>
            <person name="Donnadieu C."/>
            <person name="Jouanno E."/>
            <person name="Avarre J.-C."/>
            <person name="Campet M."/>
            <person name="Ha T."/>
            <person name="Dugue R."/>
            <person name="Lampietro C."/>
            <person name="Louis A."/>
            <person name="Herpin A."/>
            <person name="Echchiki A."/>
            <person name="Berthelot C."/>
            <person name="Parey E."/>
            <person name="Roest-Crollius H."/>
            <person name="Braasch I."/>
            <person name="Postlethwait J.H."/>
            <person name="Bobe J."/>
            <person name="Montfort J."/>
            <person name="Bouchez O."/>
            <person name="Begum T."/>
            <person name="Schartl M."/>
            <person name="Gustiano R."/>
            <person name="Guiguen Y."/>
        </authorList>
    </citation>
    <scope>NUCLEOTIDE SEQUENCE</scope>
    <source>
        <strain evidence="1">Pdj_M5554</strain>
    </source>
</reference>
<comment type="caution">
    <text evidence="1">The sequence shown here is derived from an EMBL/GenBank/DDBJ whole genome shotgun (WGS) entry which is preliminary data.</text>
</comment>
<evidence type="ECO:0000313" key="1">
    <source>
        <dbReference type="EMBL" id="MCJ8735279.1"/>
    </source>
</evidence>
<gene>
    <name evidence="1" type="ORF">PDJAM_G00244940</name>
</gene>